<comment type="pathway">
    <text evidence="2">Amino-acid biosynthesis; L-methionine biosynthesis via de novo pathway; L-homoserine from L-aspartate: step 3/3.</text>
</comment>
<comment type="caution">
    <text evidence="15">The sequence shown here is derived from an EMBL/GenBank/DDBJ whole genome shotgun (WGS) entry which is preliminary data.</text>
</comment>
<protein>
    <recommendedName>
        <fullName evidence="5">Homoserine dehydrogenase</fullName>
        <ecNumber evidence="4">1.1.1.3</ecNumber>
    </recommendedName>
</protein>
<dbReference type="PIRSF" id="PIRSF036497">
    <property type="entry name" value="HDH_short"/>
    <property type="match status" value="1"/>
</dbReference>
<evidence type="ECO:0000256" key="3">
    <source>
        <dbReference type="ARBA" id="ARBA00006753"/>
    </source>
</evidence>
<dbReference type="EC" id="1.1.1.3" evidence="4"/>
<reference evidence="15" key="1">
    <citation type="journal article" date="2014" name="Int. J. Syst. Evol. Microbiol.">
        <title>Complete genome sequence of Corynebacterium casei LMG S-19264T (=DSM 44701T), isolated from a smear-ripened cheese.</title>
        <authorList>
            <consortium name="US DOE Joint Genome Institute (JGI-PGF)"/>
            <person name="Walter F."/>
            <person name="Albersmeier A."/>
            <person name="Kalinowski J."/>
            <person name="Ruckert C."/>
        </authorList>
    </citation>
    <scope>NUCLEOTIDE SEQUENCE</scope>
    <source>
        <strain evidence="15">VKM B-1513</strain>
    </source>
</reference>
<evidence type="ECO:0000256" key="10">
    <source>
        <dbReference type="PIRSR" id="PIRSR036497-1"/>
    </source>
</evidence>
<dbReference type="AlphaFoldDB" id="A0A9W6MNG7"/>
<evidence type="ECO:0000313" key="16">
    <source>
        <dbReference type="Proteomes" id="UP001143486"/>
    </source>
</evidence>
<dbReference type="PANTHER" id="PTHR43331">
    <property type="entry name" value="HOMOSERINE DEHYDROGENASE"/>
    <property type="match status" value="1"/>
</dbReference>
<dbReference type="SUPFAM" id="SSF51735">
    <property type="entry name" value="NAD(P)-binding Rossmann-fold domains"/>
    <property type="match status" value="1"/>
</dbReference>
<evidence type="ECO:0000259" key="14">
    <source>
        <dbReference type="Pfam" id="PF03447"/>
    </source>
</evidence>
<evidence type="ECO:0000256" key="11">
    <source>
        <dbReference type="PIRSR" id="PIRSR036497-2"/>
    </source>
</evidence>
<dbReference type="SUPFAM" id="SSF55347">
    <property type="entry name" value="Glyceraldehyde-3-phosphate dehydrogenase-like, C-terminal domain"/>
    <property type="match status" value="1"/>
</dbReference>
<accession>A0A9W6MNG7</accession>
<feature type="active site" description="Proton donor" evidence="10">
    <location>
        <position position="215"/>
    </location>
</feature>
<evidence type="ECO:0000256" key="8">
    <source>
        <dbReference type="ARBA" id="ARBA00023002"/>
    </source>
</evidence>
<evidence type="ECO:0000256" key="5">
    <source>
        <dbReference type="ARBA" id="ARBA00013376"/>
    </source>
</evidence>
<dbReference type="Gene3D" id="3.30.360.10">
    <property type="entry name" value="Dihydrodipicolinate Reductase, domain 2"/>
    <property type="match status" value="1"/>
</dbReference>
<keyword evidence="8" id="KW-0560">Oxidoreductase</keyword>
<dbReference type="InterPro" id="IPR005106">
    <property type="entry name" value="Asp/hSer_DH_NAD-bd"/>
</dbReference>
<dbReference type="EMBL" id="BSFE01000003">
    <property type="protein sequence ID" value="GLK51881.1"/>
    <property type="molecule type" value="Genomic_DNA"/>
</dbReference>
<evidence type="ECO:0000256" key="9">
    <source>
        <dbReference type="ARBA" id="ARBA00023167"/>
    </source>
</evidence>
<dbReference type="NCBIfam" id="NF004976">
    <property type="entry name" value="PRK06349.1"/>
    <property type="match status" value="1"/>
</dbReference>
<feature type="binding site" evidence="11">
    <location>
        <position position="116"/>
    </location>
    <ligand>
        <name>NADPH</name>
        <dbReference type="ChEBI" id="CHEBI:57783"/>
    </ligand>
</feature>
<dbReference type="InterPro" id="IPR036291">
    <property type="entry name" value="NAD(P)-bd_dom_sf"/>
</dbReference>
<reference evidence="15" key="2">
    <citation type="submission" date="2023-01" db="EMBL/GenBank/DDBJ databases">
        <authorList>
            <person name="Sun Q."/>
            <person name="Evtushenko L."/>
        </authorList>
    </citation>
    <scope>NUCLEOTIDE SEQUENCE</scope>
    <source>
        <strain evidence="15">VKM B-1513</strain>
    </source>
</reference>
<dbReference type="InterPro" id="IPR019811">
    <property type="entry name" value="HDH_CS"/>
</dbReference>
<dbReference type="Proteomes" id="UP001143486">
    <property type="component" value="Unassembled WGS sequence"/>
</dbReference>
<feature type="domain" description="Homoserine dehydrogenase catalytic" evidence="13">
    <location>
        <begin position="147"/>
        <end position="325"/>
    </location>
</feature>
<gene>
    <name evidence="15" type="ORF">GCM10017621_13890</name>
</gene>
<keyword evidence="11" id="KW-0521">NADP</keyword>
<proteinExistence type="inferred from homology"/>
<evidence type="ECO:0000259" key="13">
    <source>
        <dbReference type="Pfam" id="PF00742"/>
    </source>
</evidence>
<organism evidence="15 16">
    <name type="scientific">Maricaulis virginensis</name>
    <dbReference type="NCBI Taxonomy" id="144022"/>
    <lineage>
        <taxon>Bacteria</taxon>
        <taxon>Pseudomonadati</taxon>
        <taxon>Pseudomonadota</taxon>
        <taxon>Alphaproteobacteria</taxon>
        <taxon>Maricaulales</taxon>
        <taxon>Maricaulaceae</taxon>
        <taxon>Maricaulis</taxon>
    </lineage>
</organism>
<keyword evidence="7" id="KW-0791">Threonine biosynthesis</keyword>
<dbReference type="PROSITE" id="PS01042">
    <property type="entry name" value="HOMOSER_DHGENASE"/>
    <property type="match status" value="1"/>
</dbReference>
<evidence type="ECO:0000256" key="1">
    <source>
        <dbReference type="ARBA" id="ARBA00005056"/>
    </source>
</evidence>
<evidence type="ECO:0000256" key="2">
    <source>
        <dbReference type="ARBA" id="ARBA00005062"/>
    </source>
</evidence>
<feature type="domain" description="Aspartate/homoserine dehydrogenase NAD-binding" evidence="14">
    <location>
        <begin position="33"/>
        <end position="138"/>
    </location>
</feature>
<dbReference type="GO" id="GO:0009088">
    <property type="term" value="P:threonine biosynthetic process"/>
    <property type="evidence" value="ECO:0007669"/>
    <property type="project" value="UniProtKB-KW"/>
</dbReference>
<keyword evidence="9" id="KW-0486">Methionine biosynthesis</keyword>
<dbReference type="FunFam" id="3.30.360.10:FF:000005">
    <property type="entry name" value="Homoserine dehydrogenase"/>
    <property type="match status" value="1"/>
</dbReference>
<dbReference type="InterPro" id="IPR001342">
    <property type="entry name" value="HDH_cat"/>
</dbReference>
<evidence type="ECO:0000256" key="7">
    <source>
        <dbReference type="ARBA" id="ARBA00022697"/>
    </source>
</evidence>
<comment type="similarity">
    <text evidence="3 12">Belongs to the homoserine dehydrogenase family.</text>
</comment>
<dbReference type="Gene3D" id="3.40.50.720">
    <property type="entry name" value="NAD(P)-binding Rossmann-like Domain"/>
    <property type="match status" value="1"/>
</dbReference>
<evidence type="ECO:0000256" key="12">
    <source>
        <dbReference type="RuleBase" id="RU004171"/>
    </source>
</evidence>
<sequence>MENDMTQLAALDFELPSRNVRPLRTRLRAVLLGCGTVNSGVLDGLAEMSGAVEVSAVVTRRPRPGKDGRTAWLTDIRDAFDTGPDLVIDGLPDCPAAEKALELAVERGIHVVSANKAVIARRPDLEVRARRKGTRFVYSAAVGGGVPVLETVIRLTSAGERIARVRGVLNGTSNFVLGLLEQGTGFDEAIAAAQAAGFAEADPSADIDGLDAAAKLALIARKAFAFAPDAASIPAQSLLSLDPGQVCGARENGLRYRQLAELTRLEDGTIDARVSLTALPEDHPLARPENEENTVEIVCESGLKVVLHGKGAGRSPTAGAVLADIRDLVEAGEV</sequence>
<evidence type="ECO:0000256" key="6">
    <source>
        <dbReference type="ARBA" id="ARBA00022605"/>
    </source>
</evidence>
<feature type="binding site" evidence="11">
    <location>
        <position position="200"/>
    </location>
    <ligand>
        <name>L-homoserine</name>
        <dbReference type="ChEBI" id="CHEBI:57476"/>
    </ligand>
</feature>
<dbReference type="InterPro" id="IPR022697">
    <property type="entry name" value="HDH_short"/>
</dbReference>
<name>A0A9W6MNG7_9PROT</name>
<dbReference type="GO" id="GO:0009086">
    <property type="term" value="P:methionine biosynthetic process"/>
    <property type="evidence" value="ECO:0007669"/>
    <property type="project" value="UniProtKB-KW"/>
</dbReference>
<dbReference type="GO" id="GO:0004412">
    <property type="term" value="F:homoserine dehydrogenase activity"/>
    <property type="evidence" value="ECO:0007669"/>
    <property type="project" value="UniProtKB-EC"/>
</dbReference>
<evidence type="ECO:0000313" key="15">
    <source>
        <dbReference type="EMBL" id="GLK51881.1"/>
    </source>
</evidence>
<dbReference type="Pfam" id="PF00742">
    <property type="entry name" value="Homoserine_dh"/>
    <property type="match status" value="1"/>
</dbReference>
<keyword evidence="6" id="KW-0028">Amino-acid biosynthesis</keyword>
<dbReference type="PANTHER" id="PTHR43331:SF1">
    <property type="entry name" value="HOMOSERINE DEHYDROGENASE"/>
    <property type="match status" value="1"/>
</dbReference>
<keyword evidence="16" id="KW-1185">Reference proteome</keyword>
<dbReference type="Pfam" id="PF03447">
    <property type="entry name" value="NAD_binding_3"/>
    <property type="match status" value="1"/>
</dbReference>
<comment type="pathway">
    <text evidence="1">Amino-acid biosynthesis; L-threonine biosynthesis; L-threonine from L-aspartate: step 3/5.</text>
</comment>
<evidence type="ECO:0000256" key="4">
    <source>
        <dbReference type="ARBA" id="ARBA00013213"/>
    </source>
</evidence>
<dbReference type="GO" id="GO:0050661">
    <property type="term" value="F:NADP binding"/>
    <property type="evidence" value="ECO:0007669"/>
    <property type="project" value="InterPro"/>
</dbReference>